<dbReference type="PANTHER" id="PTHR45138">
    <property type="entry name" value="REGULATORY COMPONENTS OF SENSORY TRANSDUCTION SYSTEM"/>
    <property type="match status" value="1"/>
</dbReference>
<accession>A0A518XEW3</accession>
<dbReference type="OrthoDB" id="9812260at2"/>
<evidence type="ECO:0000256" key="8">
    <source>
        <dbReference type="ARBA" id="ARBA00023136"/>
    </source>
</evidence>
<dbReference type="KEGG" id="pdis:D8B20_12510"/>
<dbReference type="EC" id="2.7.7.65" evidence="4"/>
<organism evidence="12 13">
    <name type="scientific">Candidatus Pantoea soli</name>
    <dbReference type="NCBI Taxonomy" id="3098669"/>
    <lineage>
        <taxon>Bacteria</taxon>
        <taxon>Pseudomonadati</taxon>
        <taxon>Pseudomonadota</taxon>
        <taxon>Gammaproteobacteria</taxon>
        <taxon>Enterobacterales</taxon>
        <taxon>Erwiniaceae</taxon>
        <taxon>Pantoea</taxon>
    </lineage>
</organism>
<dbReference type="Proteomes" id="UP000319411">
    <property type="component" value="Chromosome"/>
</dbReference>
<dbReference type="InterPro" id="IPR029151">
    <property type="entry name" value="Sensor-like_sf"/>
</dbReference>
<dbReference type="CDD" id="cd12912">
    <property type="entry name" value="PDC2_MCP_like"/>
    <property type="match status" value="1"/>
</dbReference>
<proteinExistence type="predicted"/>
<comment type="cofactor">
    <cofactor evidence="1">
        <name>Mg(2+)</name>
        <dbReference type="ChEBI" id="CHEBI:18420"/>
    </cofactor>
</comment>
<evidence type="ECO:0000313" key="13">
    <source>
        <dbReference type="Proteomes" id="UP000319411"/>
    </source>
</evidence>
<comment type="subcellular location">
    <subcellularLocation>
        <location evidence="2">Cell membrane</location>
        <topology evidence="2">Multi-pass membrane protein</topology>
    </subcellularLocation>
</comment>
<feature type="transmembrane region" description="Helical" evidence="10">
    <location>
        <begin position="292"/>
        <end position="312"/>
    </location>
</feature>
<dbReference type="InterPro" id="IPR050469">
    <property type="entry name" value="Diguanylate_Cyclase"/>
</dbReference>
<evidence type="ECO:0000256" key="3">
    <source>
        <dbReference type="ARBA" id="ARBA00004665"/>
    </source>
</evidence>
<dbReference type="FunFam" id="3.30.70.270:FF:000001">
    <property type="entry name" value="Diguanylate cyclase domain protein"/>
    <property type="match status" value="1"/>
</dbReference>
<dbReference type="Gene3D" id="3.30.450.20">
    <property type="entry name" value="PAS domain"/>
    <property type="match status" value="1"/>
</dbReference>
<dbReference type="RefSeq" id="WP_145889174.1">
    <property type="nucleotide sequence ID" value="NZ_CP032702.1"/>
</dbReference>
<dbReference type="SMART" id="SM00267">
    <property type="entry name" value="GGDEF"/>
    <property type="match status" value="1"/>
</dbReference>
<comment type="pathway">
    <text evidence="3">Purine metabolism; 3',5'-cyclic di-GMP biosynthesis.</text>
</comment>
<keyword evidence="5" id="KW-1003">Cell membrane</keyword>
<dbReference type="InterPro" id="IPR000160">
    <property type="entry name" value="GGDEF_dom"/>
</dbReference>
<evidence type="ECO:0000313" key="12">
    <source>
        <dbReference type="EMBL" id="QDY42659.1"/>
    </source>
</evidence>
<dbReference type="NCBIfam" id="TIGR00254">
    <property type="entry name" value="GGDEF"/>
    <property type="match status" value="1"/>
</dbReference>
<evidence type="ECO:0000256" key="1">
    <source>
        <dbReference type="ARBA" id="ARBA00001946"/>
    </source>
</evidence>
<dbReference type="Pfam" id="PF00990">
    <property type="entry name" value="GGDEF"/>
    <property type="match status" value="1"/>
</dbReference>
<evidence type="ECO:0000256" key="5">
    <source>
        <dbReference type="ARBA" id="ARBA00022475"/>
    </source>
</evidence>
<dbReference type="GO" id="GO:0052621">
    <property type="term" value="F:diguanylate cyclase activity"/>
    <property type="evidence" value="ECO:0007669"/>
    <property type="project" value="UniProtKB-EC"/>
</dbReference>
<dbReference type="GO" id="GO:0005886">
    <property type="term" value="C:plasma membrane"/>
    <property type="evidence" value="ECO:0007669"/>
    <property type="project" value="UniProtKB-SubCell"/>
</dbReference>
<dbReference type="SUPFAM" id="SSF55073">
    <property type="entry name" value="Nucleotide cyclase"/>
    <property type="match status" value="1"/>
</dbReference>
<dbReference type="Pfam" id="PF02743">
    <property type="entry name" value="dCache_1"/>
    <property type="match status" value="1"/>
</dbReference>
<dbReference type="PROSITE" id="PS50887">
    <property type="entry name" value="GGDEF"/>
    <property type="match status" value="1"/>
</dbReference>
<sequence>MLRRIRPKTDLRTLIALLAITSIVITLANTLYATWRVQRMVLIESTLAANRAYATKLASTTEVFFQLAQSQLHYSANQLGKNFDDETLAQQEVNRLREQTSSFNSVAVVDANGIVKAISPESLMLKGMQLTSQASREALALRQPLVSKPTVSAANNLIIFVSWPVWSNEGRYLGYVGGTIYLKKKSILNALLGEQYYRDGTHVFVLDRNNQVLYHQNSQLIGKSVPAIVSDREREENINGEVQLNEEGTQKLAGYAIVPTTGWMVVALKPTDVTLAPLSGLLLKVLKNSVPFALLTLLVAVILARLIALPLWQLARRASEMDSQAVSGEIGGIRAWYFEAAQVKRALLTGIGVVQDKIGRLKSEVQSDPMTGLLNRRGLSAVLDYFDTMQQPFTVLALDIDHFKQVNDNFGHDVGDEVIRQVAHTLRLSARQTDVVCRNGGEEFLMLLPATPTEEARVIAERVRTSIAESWIDPVGRITLSAGIAHWAPGQGDQDRSLKQADAALYQAKNAGRNCVMIAGQDALVSSITR</sequence>
<dbReference type="SUPFAM" id="SSF103190">
    <property type="entry name" value="Sensory domain-like"/>
    <property type="match status" value="1"/>
</dbReference>
<evidence type="ECO:0000259" key="11">
    <source>
        <dbReference type="PROSITE" id="PS50887"/>
    </source>
</evidence>
<dbReference type="InterPro" id="IPR033479">
    <property type="entry name" value="dCache_1"/>
</dbReference>
<evidence type="ECO:0000256" key="9">
    <source>
        <dbReference type="ARBA" id="ARBA00034247"/>
    </source>
</evidence>
<evidence type="ECO:0000256" key="10">
    <source>
        <dbReference type="SAM" id="Phobius"/>
    </source>
</evidence>
<dbReference type="InterPro" id="IPR029787">
    <property type="entry name" value="Nucleotide_cyclase"/>
</dbReference>
<evidence type="ECO:0000256" key="6">
    <source>
        <dbReference type="ARBA" id="ARBA00022692"/>
    </source>
</evidence>
<gene>
    <name evidence="12" type="ORF">D8B20_12510</name>
</gene>
<evidence type="ECO:0000256" key="7">
    <source>
        <dbReference type="ARBA" id="ARBA00022989"/>
    </source>
</evidence>
<dbReference type="EMBL" id="CP032702">
    <property type="protein sequence ID" value="QDY42659.1"/>
    <property type="molecule type" value="Genomic_DNA"/>
</dbReference>
<evidence type="ECO:0000256" key="4">
    <source>
        <dbReference type="ARBA" id="ARBA00012528"/>
    </source>
</evidence>
<dbReference type="PANTHER" id="PTHR45138:SF9">
    <property type="entry name" value="DIGUANYLATE CYCLASE DGCM-RELATED"/>
    <property type="match status" value="1"/>
</dbReference>
<keyword evidence="13" id="KW-1185">Reference proteome</keyword>
<reference evidence="12 13" key="1">
    <citation type="submission" date="2018-10" db="EMBL/GenBank/DDBJ databases">
        <title>Genome Sequencing of Pantoea dispersa DSM 32899.</title>
        <authorList>
            <person name="Nawrath M."/>
            <person name="Ottenheim C."/>
            <person name="Wilm A."/>
            <person name="Zimmermann W."/>
            <person name="Wu J.C."/>
        </authorList>
    </citation>
    <scope>NUCLEOTIDE SEQUENCE [LARGE SCALE GENOMIC DNA]</scope>
    <source>
        <strain evidence="12 13">DSM 32899</strain>
    </source>
</reference>
<protein>
    <recommendedName>
        <fullName evidence="4">diguanylate cyclase</fullName>
        <ecNumber evidence="4">2.7.7.65</ecNumber>
    </recommendedName>
</protein>
<keyword evidence="8 10" id="KW-0472">Membrane</keyword>
<dbReference type="GO" id="GO:0043709">
    <property type="term" value="P:cell adhesion involved in single-species biofilm formation"/>
    <property type="evidence" value="ECO:0007669"/>
    <property type="project" value="TreeGrafter"/>
</dbReference>
<feature type="transmembrane region" description="Helical" evidence="10">
    <location>
        <begin position="12"/>
        <end position="35"/>
    </location>
</feature>
<dbReference type="Gene3D" id="3.30.70.270">
    <property type="match status" value="1"/>
</dbReference>
<evidence type="ECO:0000256" key="2">
    <source>
        <dbReference type="ARBA" id="ARBA00004651"/>
    </source>
</evidence>
<dbReference type="AlphaFoldDB" id="A0A518XEW3"/>
<dbReference type="GO" id="GO:1902201">
    <property type="term" value="P:negative regulation of bacterial-type flagellum-dependent cell motility"/>
    <property type="evidence" value="ECO:0007669"/>
    <property type="project" value="TreeGrafter"/>
</dbReference>
<name>A0A518XEW3_9GAMM</name>
<dbReference type="InterPro" id="IPR043128">
    <property type="entry name" value="Rev_trsase/Diguanyl_cyclase"/>
</dbReference>
<comment type="catalytic activity">
    <reaction evidence="9">
        <text>2 GTP = 3',3'-c-di-GMP + 2 diphosphate</text>
        <dbReference type="Rhea" id="RHEA:24898"/>
        <dbReference type="ChEBI" id="CHEBI:33019"/>
        <dbReference type="ChEBI" id="CHEBI:37565"/>
        <dbReference type="ChEBI" id="CHEBI:58805"/>
        <dbReference type="EC" id="2.7.7.65"/>
    </reaction>
</comment>
<feature type="domain" description="GGDEF" evidence="11">
    <location>
        <begin position="391"/>
        <end position="521"/>
    </location>
</feature>
<dbReference type="CDD" id="cd01949">
    <property type="entry name" value="GGDEF"/>
    <property type="match status" value="1"/>
</dbReference>
<keyword evidence="7 10" id="KW-1133">Transmembrane helix</keyword>
<keyword evidence="6 10" id="KW-0812">Transmembrane</keyword>